<keyword evidence="10" id="KW-1185">Reference proteome</keyword>
<dbReference type="GO" id="GO:0030246">
    <property type="term" value="F:carbohydrate binding"/>
    <property type="evidence" value="ECO:0007669"/>
    <property type="project" value="InterPro"/>
</dbReference>
<dbReference type="PANTHER" id="PTHR45708:SF49">
    <property type="entry name" value="ENDOCHITINASE"/>
    <property type="match status" value="1"/>
</dbReference>
<dbReference type="SMART" id="SM00495">
    <property type="entry name" value="ChtBD3"/>
    <property type="match status" value="2"/>
</dbReference>
<feature type="chain" id="PRO_5022028348" description="chitinase" evidence="7">
    <location>
        <begin position="28"/>
        <end position="849"/>
    </location>
</feature>
<dbReference type="Gene3D" id="2.10.10.20">
    <property type="entry name" value="Carbohydrate-binding module superfamily 5/12"/>
    <property type="match status" value="1"/>
</dbReference>
<evidence type="ECO:0000259" key="8">
    <source>
        <dbReference type="PROSITE" id="PS51910"/>
    </source>
</evidence>
<dbReference type="InterPro" id="IPR050542">
    <property type="entry name" value="Glycosyl_Hydrlase18_Chitinase"/>
</dbReference>
<dbReference type="EC" id="3.2.1.14" evidence="2"/>
<dbReference type="Gene3D" id="2.60.40.10">
    <property type="entry name" value="Immunoglobulins"/>
    <property type="match status" value="4"/>
</dbReference>
<evidence type="ECO:0000256" key="5">
    <source>
        <dbReference type="ARBA" id="ARBA00023295"/>
    </source>
</evidence>
<protein>
    <recommendedName>
        <fullName evidence="2">chitinase</fullName>
        <ecNumber evidence="2">3.2.1.14</ecNumber>
    </recommendedName>
</protein>
<dbReference type="Gene3D" id="3.20.20.80">
    <property type="entry name" value="Glycosidases"/>
    <property type="match status" value="1"/>
</dbReference>
<dbReference type="PANTHER" id="PTHR45708">
    <property type="entry name" value="ENDOCHITINASE"/>
    <property type="match status" value="1"/>
</dbReference>
<feature type="domain" description="GH18" evidence="8">
    <location>
        <begin position="529"/>
        <end position="849"/>
    </location>
</feature>
<dbReference type="InterPro" id="IPR036573">
    <property type="entry name" value="CBM_sf_5/12"/>
</dbReference>
<dbReference type="PROSITE" id="PS01095">
    <property type="entry name" value="GH18_1"/>
    <property type="match status" value="1"/>
</dbReference>
<dbReference type="InterPro" id="IPR011583">
    <property type="entry name" value="Chitinase_II/V-like_cat"/>
</dbReference>
<name>A0A545U651_9GAMM</name>
<sequence length="849" mass="89681">MNLLVKRILRTAQLIIGLYFFSFMTQAAESCVNLEQWQSNKVYHGGDRVQYSSNAYSANYWTQGNNPETSSGPWEHWKLDGPCDDQNQAPSVSILSPDDGSFYAAGDSVVISADASDRDGNVESVEFFVAGSSVAKINSAPYSYEWTASGDGSIEIRTVATDDAGAQASASVVVNVGDTTNVPPTITLTSPSNGSQFNVGDSVTVSANASDSDGSVESVSFYIDDALLASDSTAPYSVSWLAETGTHEVRASALDDKGATTNSLVANITVNDGNGQGKCADVPAYQVGGNYSAGDQVVNVNHLYRCDIAGWCSSNAAWAYEPGVGAHWQQAWTDEGECGSAPEVVLTSPTDNAVVLAGAQVNLQATANDVDGTVTQVEFFVNDQSVAVDTSKPYAASWTASGSGETQVKALATDNEGRLSNPSSVMVTVSEEPIVASITSPSNGTVVKQNTAISITADASSITGNITEVIFMVNGAEVARDTSAPYSASWQTGQVGNYSINVKATDDQNNSAASTAVSVQVVDQQINDHVLVGYWHNFVNGAGCPMDLSEVSDDWDVIVIAFADNDRNSNGTVHFNLYSGDIHSTCDAIDPDKFKQDILSLQARGKKLVLSLGGAEGTITLNTDSDQINFVSSLTQIIQEWKFDGLDVDLESGSNLIHGSQIQARLPGALKQIQSNIGGQMYLSMAPEHPYVQGGMVAYSGIWGAYIPLIDELRSDLDLLHVQLYNNGGLTNPYTSGVAPEGSIDMMVAASRMLIEGFELADGSQFQPLRADQVAIGLPSGPSSANSGQASIANIVASLDCIMLGTSCDSFDAGGVHPTFGGVMTWSINWDKHDGFNFSKPVAARLRDK</sequence>
<evidence type="ECO:0000256" key="7">
    <source>
        <dbReference type="SAM" id="SignalP"/>
    </source>
</evidence>
<dbReference type="RefSeq" id="WP_142933542.1">
    <property type="nucleotide sequence ID" value="NZ_ML660169.1"/>
</dbReference>
<dbReference type="Proteomes" id="UP000315439">
    <property type="component" value="Unassembled WGS sequence"/>
</dbReference>
<dbReference type="GO" id="GO:0005975">
    <property type="term" value="P:carbohydrate metabolic process"/>
    <property type="evidence" value="ECO:0007669"/>
    <property type="project" value="InterPro"/>
</dbReference>
<evidence type="ECO:0000256" key="3">
    <source>
        <dbReference type="ARBA" id="ARBA00022801"/>
    </source>
</evidence>
<evidence type="ECO:0000313" key="9">
    <source>
        <dbReference type="EMBL" id="TQV84949.1"/>
    </source>
</evidence>
<comment type="similarity">
    <text evidence="1">Belongs to the glycosyl hydrolase 18 family. Chitinase class II subfamily.</text>
</comment>
<dbReference type="OrthoDB" id="315328at2"/>
<accession>A0A545U651</accession>
<dbReference type="CDD" id="cd02871">
    <property type="entry name" value="GH18_chitinase_D-like"/>
    <property type="match status" value="1"/>
</dbReference>
<dbReference type="AlphaFoldDB" id="A0A545U651"/>
<evidence type="ECO:0000256" key="4">
    <source>
        <dbReference type="ARBA" id="ARBA00023277"/>
    </source>
</evidence>
<dbReference type="EMBL" id="VIKS01000013">
    <property type="protein sequence ID" value="TQV84949.1"/>
    <property type="molecule type" value="Genomic_DNA"/>
</dbReference>
<organism evidence="9 10">
    <name type="scientific">Aliikangiella coralliicola</name>
    <dbReference type="NCBI Taxonomy" id="2592383"/>
    <lineage>
        <taxon>Bacteria</taxon>
        <taxon>Pseudomonadati</taxon>
        <taxon>Pseudomonadota</taxon>
        <taxon>Gammaproteobacteria</taxon>
        <taxon>Oceanospirillales</taxon>
        <taxon>Pleioneaceae</taxon>
        <taxon>Aliikangiella</taxon>
    </lineage>
</organism>
<dbReference type="Pfam" id="PF17957">
    <property type="entry name" value="Big_7"/>
    <property type="match status" value="4"/>
</dbReference>
<dbReference type="PROSITE" id="PS51910">
    <property type="entry name" value="GH18_2"/>
    <property type="match status" value="1"/>
</dbReference>
<dbReference type="GO" id="GO:0008843">
    <property type="term" value="F:endochitinase activity"/>
    <property type="evidence" value="ECO:0007669"/>
    <property type="project" value="UniProtKB-EC"/>
</dbReference>
<dbReference type="CDD" id="cd12214">
    <property type="entry name" value="ChiA1_BD"/>
    <property type="match status" value="1"/>
</dbReference>
<reference evidence="9 10" key="1">
    <citation type="submission" date="2019-07" db="EMBL/GenBank/DDBJ databases">
        <title>Draft genome for Aliikangiella sp. M105.</title>
        <authorList>
            <person name="Wang G."/>
        </authorList>
    </citation>
    <scope>NUCLEOTIDE SEQUENCE [LARGE SCALE GENOMIC DNA]</scope>
    <source>
        <strain evidence="9 10">M105</strain>
    </source>
</reference>
<dbReference type="SMART" id="SM00636">
    <property type="entry name" value="Glyco_18"/>
    <property type="match status" value="1"/>
</dbReference>
<dbReference type="InterPro" id="IPR017853">
    <property type="entry name" value="GH"/>
</dbReference>
<dbReference type="GO" id="GO:0008061">
    <property type="term" value="F:chitin binding"/>
    <property type="evidence" value="ECO:0007669"/>
    <property type="project" value="InterPro"/>
</dbReference>
<keyword evidence="3 6" id="KW-0378">Hydrolase</keyword>
<gene>
    <name evidence="9" type="ORF">FLL46_21385</name>
</gene>
<dbReference type="GO" id="GO:0005576">
    <property type="term" value="C:extracellular region"/>
    <property type="evidence" value="ECO:0007669"/>
    <property type="project" value="InterPro"/>
</dbReference>
<dbReference type="InterPro" id="IPR013783">
    <property type="entry name" value="Ig-like_fold"/>
</dbReference>
<feature type="signal peptide" evidence="7">
    <location>
        <begin position="1"/>
        <end position="27"/>
    </location>
</feature>
<keyword evidence="7" id="KW-0732">Signal</keyword>
<proteinExistence type="inferred from homology"/>
<keyword evidence="4" id="KW-0119">Carbohydrate metabolism</keyword>
<dbReference type="Pfam" id="PF00704">
    <property type="entry name" value="Glyco_hydro_18"/>
    <property type="match status" value="1"/>
</dbReference>
<dbReference type="SUPFAM" id="SSF51445">
    <property type="entry name" value="(Trans)glycosidases"/>
    <property type="match status" value="1"/>
</dbReference>
<evidence type="ECO:0000256" key="2">
    <source>
        <dbReference type="ARBA" id="ARBA00012729"/>
    </source>
</evidence>
<dbReference type="CDD" id="cd12215">
    <property type="entry name" value="ChiC_BD"/>
    <property type="match status" value="1"/>
</dbReference>
<keyword evidence="5 6" id="KW-0326">Glycosidase</keyword>
<evidence type="ECO:0000313" key="10">
    <source>
        <dbReference type="Proteomes" id="UP000315439"/>
    </source>
</evidence>
<dbReference type="InterPro" id="IPR001579">
    <property type="entry name" value="Glyco_hydro_18_chit_AS"/>
</dbReference>
<dbReference type="SUPFAM" id="SSF51055">
    <property type="entry name" value="Carbohydrate binding domain"/>
    <property type="match status" value="1"/>
</dbReference>
<dbReference type="InterPro" id="IPR001223">
    <property type="entry name" value="Glyco_hydro18_cat"/>
</dbReference>
<dbReference type="InterPro" id="IPR003610">
    <property type="entry name" value="CBM5/12"/>
</dbReference>
<evidence type="ECO:0000256" key="1">
    <source>
        <dbReference type="ARBA" id="ARBA00009121"/>
    </source>
</evidence>
<evidence type="ECO:0000256" key="6">
    <source>
        <dbReference type="RuleBase" id="RU000489"/>
    </source>
</evidence>
<dbReference type="Pfam" id="PF02839">
    <property type="entry name" value="CBM_5_12"/>
    <property type="match status" value="1"/>
</dbReference>
<comment type="caution">
    <text evidence="9">The sequence shown here is derived from an EMBL/GenBank/DDBJ whole genome shotgun (WGS) entry which is preliminary data.</text>
</comment>